<dbReference type="Proteomes" id="UP001216674">
    <property type="component" value="Unassembled WGS sequence"/>
</dbReference>
<dbReference type="RefSeq" id="WP_276267465.1">
    <property type="nucleotide sequence ID" value="NZ_JARJLM010000484.1"/>
</dbReference>
<protein>
    <submittedName>
        <fullName evidence="1">Uncharacterized protein</fullName>
    </submittedName>
</protein>
<proteinExistence type="predicted"/>
<comment type="caution">
    <text evidence="1">The sequence shown here is derived from an EMBL/GenBank/DDBJ whole genome shotgun (WGS) entry which is preliminary data.</text>
</comment>
<evidence type="ECO:0000313" key="1">
    <source>
        <dbReference type="EMBL" id="MDF3837177.1"/>
    </source>
</evidence>
<reference evidence="1 2" key="1">
    <citation type="submission" date="2023-03" db="EMBL/GenBank/DDBJ databases">
        <title>Draft assemblies of triclosan tolerant bacteria isolated from returned activated sludge.</title>
        <authorList>
            <person name="Van Hamelsveld S."/>
        </authorList>
    </citation>
    <scope>NUCLEOTIDE SEQUENCE [LARGE SCALE GENOMIC DNA]</scope>
    <source>
        <strain evidence="1 2">GW210010_S58</strain>
    </source>
</reference>
<organism evidence="1 2">
    <name type="scientific">Cupriavidus basilensis</name>
    <dbReference type="NCBI Taxonomy" id="68895"/>
    <lineage>
        <taxon>Bacteria</taxon>
        <taxon>Pseudomonadati</taxon>
        <taxon>Pseudomonadota</taxon>
        <taxon>Betaproteobacteria</taxon>
        <taxon>Burkholderiales</taxon>
        <taxon>Burkholderiaceae</taxon>
        <taxon>Cupriavidus</taxon>
    </lineage>
</organism>
<accession>A0ABT6AY46</accession>
<name>A0ABT6AY46_9BURK</name>
<evidence type="ECO:0000313" key="2">
    <source>
        <dbReference type="Proteomes" id="UP001216674"/>
    </source>
</evidence>
<keyword evidence="2" id="KW-1185">Reference proteome</keyword>
<dbReference type="EMBL" id="JARJLM010000484">
    <property type="protein sequence ID" value="MDF3837177.1"/>
    <property type="molecule type" value="Genomic_DNA"/>
</dbReference>
<gene>
    <name evidence="1" type="ORF">P3W85_30100</name>
</gene>
<sequence length="205" mass="21681">MLAAPAAAAVSALVPTPAQVTVAIQESEAEHLRQLEQTDPAAAERARSPFAAALVASIKAYTVKGCLPPSGGEIVCIVGVQAGRREGFRALAFRDNPEPWVLARRETPAVNGPDAAQATALMREFLRNELKEGLSGEHATELTALSSSLVIKQLNDCEVSRGSGNLACDAVVSMGGEPDKRVTGFAFALERSGWRFVPRTADQSR</sequence>